<accession>Q01QC4</accession>
<evidence type="ECO:0000256" key="2">
    <source>
        <dbReference type="ARBA" id="ARBA00023015"/>
    </source>
</evidence>
<feature type="domain" description="HTH lysR-type" evidence="5">
    <location>
        <begin position="1"/>
        <end position="58"/>
    </location>
</feature>
<dbReference type="Gene3D" id="3.40.190.290">
    <property type="match status" value="1"/>
</dbReference>
<keyword evidence="4" id="KW-0804">Transcription</keyword>
<dbReference type="SUPFAM" id="SSF53850">
    <property type="entry name" value="Periplasmic binding protein-like II"/>
    <property type="match status" value="1"/>
</dbReference>
<dbReference type="STRING" id="234267.Acid_7235"/>
<dbReference type="GO" id="GO:0000976">
    <property type="term" value="F:transcription cis-regulatory region binding"/>
    <property type="evidence" value="ECO:0007669"/>
    <property type="project" value="TreeGrafter"/>
</dbReference>
<dbReference type="CDD" id="cd05466">
    <property type="entry name" value="PBP2_LTTR_substrate"/>
    <property type="match status" value="1"/>
</dbReference>
<organism evidence="6">
    <name type="scientific">Solibacter usitatus (strain Ellin6076)</name>
    <dbReference type="NCBI Taxonomy" id="234267"/>
    <lineage>
        <taxon>Bacteria</taxon>
        <taxon>Pseudomonadati</taxon>
        <taxon>Acidobacteriota</taxon>
        <taxon>Terriglobia</taxon>
        <taxon>Bryobacterales</taxon>
        <taxon>Solibacteraceae</taxon>
        <taxon>Candidatus Solibacter</taxon>
    </lineage>
</organism>
<name>Q01QC4_SOLUE</name>
<evidence type="ECO:0000256" key="1">
    <source>
        <dbReference type="ARBA" id="ARBA00009437"/>
    </source>
</evidence>
<evidence type="ECO:0000259" key="5">
    <source>
        <dbReference type="PROSITE" id="PS50931"/>
    </source>
</evidence>
<sequence>MDFDQLHTFLEIVRLKSFSKAAQTCYRTQPAISAQVRQLEQELRADLFERFGSRISLTTAGKIFSEYAEQMLDLRRRVQDAIAELETNPRGELVIAANEATCIYVLPKVFSEYRSQFPAVQLQVLRSYGSRVVEAVMENSADFGLTQLPVEEKRLQVVNVYRDEIRLIAPARHPLASRPVVTAQEVAEHFLVLPKYGKTRTRLNEWLEAVEDEVRISMELDSTEMMKHFVIAGLGVSFMAASNCREEIAAGKLRAVPLGPEPMMRRLGLIYRKDKALSKAALGFIQVVLDNVGEETGTLKDKPKAPRVVA</sequence>
<evidence type="ECO:0000256" key="4">
    <source>
        <dbReference type="ARBA" id="ARBA00023163"/>
    </source>
</evidence>
<evidence type="ECO:0000256" key="3">
    <source>
        <dbReference type="ARBA" id="ARBA00023125"/>
    </source>
</evidence>
<dbReference type="InterPro" id="IPR005119">
    <property type="entry name" value="LysR_subst-bd"/>
</dbReference>
<dbReference type="PANTHER" id="PTHR30126:SF39">
    <property type="entry name" value="HTH-TYPE TRANSCRIPTIONAL REGULATOR CYSL"/>
    <property type="match status" value="1"/>
</dbReference>
<proteinExistence type="inferred from homology"/>
<dbReference type="OrthoDB" id="9803735at2"/>
<dbReference type="InterPro" id="IPR036388">
    <property type="entry name" value="WH-like_DNA-bd_sf"/>
</dbReference>
<dbReference type="AlphaFoldDB" id="Q01QC4"/>
<dbReference type="SUPFAM" id="SSF46785">
    <property type="entry name" value="Winged helix' DNA-binding domain"/>
    <property type="match status" value="1"/>
</dbReference>
<dbReference type="InterPro" id="IPR000847">
    <property type="entry name" value="LysR_HTH_N"/>
</dbReference>
<dbReference type="HOGENOM" id="CLU_039613_6_1_0"/>
<reference evidence="6" key="1">
    <citation type="submission" date="2006-10" db="EMBL/GenBank/DDBJ databases">
        <title>Complete sequence of Solibacter usitatus Ellin6076.</title>
        <authorList>
            <consortium name="US DOE Joint Genome Institute"/>
            <person name="Copeland A."/>
            <person name="Lucas S."/>
            <person name="Lapidus A."/>
            <person name="Barry K."/>
            <person name="Detter J.C."/>
            <person name="Glavina del Rio T."/>
            <person name="Hammon N."/>
            <person name="Israni S."/>
            <person name="Dalin E."/>
            <person name="Tice H."/>
            <person name="Pitluck S."/>
            <person name="Thompson L.S."/>
            <person name="Brettin T."/>
            <person name="Bruce D."/>
            <person name="Han C."/>
            <person name="Tapia R."/>
            <person name="Gilna P."/>
            <person name="Schmutz J."/>
            <person name="Larimer F."/>
            <person name="Land M."/>
            <person name="Hauser L."/>
            <person name="Kyrpides N."/>
            <person name="Mikhailova N."/>
            <person name="Janssen P.H."/>
            <person name="Kuske C.R."/>
            <person name="Richardson P."/>
        </authorList>
    </citation>
    <scope>NUCLEOTIDE SEQUENCE</scope>
    <source>
        <strain evidence="6">Ellin6076</strain>
    </source>
</reference>
<dbReference type="eggNOG" id="COG0583">
    <property type="taxonomic scope" value="Bacteria"/>
</dbReference>
<dbReference type="PROSITE" id="PS50931">
    <property type="entry name" value="HTH_LYSR"/>
    <property type="match status" value="1"/>
</dbReference>
<dbReference type="Gene3D" id="1.10.10.10">
    <property type="entry name" value="Winged helix-like DNA-binding domain superfamily/Winged helix DNA-binding domain"/>
    <property type="match status" value="1"/>
</dbReference>
<gene>
    <name evidence="6" type="ordered locus">Acid_7235</name>
</gene>
<evidence type="ECO:0000313" key="6">
    <source>
        <dbReference type="EMBL" id="ABJ88146.1"/>
    </source>
</evidence>
<dbReference type="Pfam" id="PF03466">
    <property type="entry name" value="LysR_substrate"/>
    <property type="match status" value="1"/>
</dbReference>
<dbReference type="KEGG" id="sus:Acid_7235"/>
<keyword evidence="2" id="KW-0805">Transcription regulation</keyword>
<protein>
    <submittedName>
        <fullName evidence="6">Transcriptional regulator, LysR family</fullName>
    </submittedName>
</protein>
<dbReference type="InterPro" id="IPR036390">
    <property type="entry name" value="WH_DNA-bd_sf"/>
</dbReference>
<dbReference type="GO" id="GO:0003700">
    <property type="term" value="F:DNA-binding transcription factor activity"/>
    <property type="evidence" value="ECO:0007669"/>
    <property type="project" value="InterPro"/>
</dbReference>
<keyword evidence="3" id="KW-0238">DNA-binding</keyword>
<dbReference type="EMBL" id="CP000473">
    <property type="protein sequence ID" value="ABJ88146.1"/>
    <property type="molecule type" value="Genomic_DNA"/>
</dbReference>
<dbReference type="Pfam" id="PF00126">
    <property type="entry name" value="HTH_1"/>
    <property type="match status" value="1"/>
</dbReference>
<dbReference type="FunFam" id="1.10.10.10:FF:000001">
    <property type="entry name" value="LysR family transcriptional regulator"/>
    <property type="match status" value="1"/>
</dbReference>
<comment type="similarity">
    <text evidence="1">Belongs to the LysR transcriptional regulatory family.</text>
</comment>
<dbReference type="FunCoup" id="Q01QC4">
    <property type="interactions" value="147"/>
</dbReference>
<dbReference type="PANTHER" id="PTHR30126">
    <property type="entry name" value="HTH-TYPE TRANSCRIPTIONAL REGULATOR"/>
    <property type="match status" value="1"/>
</dbReference>
<dbReference type="InParanoid" id="Q01QC4"/>
<dbReference type="PRINTS" id="PR00039">
    <property type="entry name" value="HTHLYSR"/>
</dbReference>